<reference evidence="5 6" key="1">
    <citation type="submission" date="2019-07" db="EMBL/GenBank/DDBJ databases">
        <title>Cryptosporangium phraense sp. nov., isolated from plant litter.</title>
        <authorList>
            <person name="Suriyachadkun C."/>
        </authorList>
    </citation>
    <scope>NUCLEOTIDE SEQUENCE [LARGE SCALE GENOMIC DNA]</scope>
    <source>
        <strain evidence="5 6">A-T 5661</strain>
    </source>
</reference>
<gene>
    <name evidence="5" type="ORF">FL583_00365</name>
</gene>
<evidence type="ECO:0000256" key="3">
    <source>
        <dbReference type="PROSITE-ProRule" id="PRU00221"/>
    </source>
</evidence>
<dbReference type="PROSITE" id="PS50082">
    <property type="entry name" value="WD_REPEATS_2"/>
    <property type="match status" value="1"/>
</dbReference>
<dbReference type="InterPro" id="IPR001680">
    <property type="entry name" value="WD40_rpt"/>
</dbReference>
<dbReference type="Gene3D" id="2.130.10.10">
    <property type="entry name" value="YVTN repeat-like/Quinoprotein amine dehydrogenase"/>
    <property type="match status" value="5"/>
</dbReference>
<dbReference type="PROSITE" id="PS50294">
    <property type="entry name" value="WD_REPEATS_REGION"/>
    <property type="match status" value="1"/>
</dbReference>
<keyword evidence="1 3" id="KW-0853">WD repeat</keyword>
<dbReference type="Pfam" id="PF00400">
    <property type="entry name" value="WD40"/>
    <property type="match status" value="1"/>
</dbReference>
<keyword evidence="2" id="KW-0677">Repeat</keyword>
<evidence type="ECO:0000256" key="2">
    <source>
        <dbReference type="ARBA" id="ARBA00022737"/>
    </source>
</evidence>
<organism evidence="5 6">
    <name type="scientific">Cryptosporangium phraense</name>
    <dbReference type="NCBI Taxonomy" id="2593070"/>
    <lineage>
        <taxon>Bacteria</taxon>
        <taxon>Bacillati</taxon>
        <taxon>Actinomycetota</taxon>
        <taxon>Actinomycetes</taxon>
        <taxon>Cryptosporangiales</taxon>
        <taxon>Cryptosporangiaceae</taxon>
        <taxon>Cryptosporangium</taxon>
    </lineage>
</organism>
<dbReference type="InterPro" id="IPR011047">
    <property type="entry name" value="Quinoprotein_ADH-like_sf"/>
</dbReference>
<evidence type="ECO:0000256" key="1">
    <source>
        <dbReference type="ARBA" id="ARBA00022574"/>
    </source>
</evidence>
<accession>A0A545AZK1</accession>
<protein>
    <recommendedName>
        <fullName evidence="7">WD40 repeat domain-containing protein</fullName>
    </recommendedName>
</protein>
<feature type="region of interest" description="Disordered" evidence="4">
    <location>
        <begin position="8"/>
        <end position="31"/>
    </location>
</feature>
<sequence>MNTLAEWADRQARSVGRSGTAAASPSAPGSRTVGAALLASRRVEDWVSGLAFCETPDQHTRLVASEYSGAVRTWDLGVRGRQPARNLKRFPTRPSAAPLSTIAVLGEPGLPPLIVAGGREGTVEYEFRPDRGVFAAITGRGEPSVTRTLGSLETGQELAEFAMAPSAAGGGWWIAIGDPAGRVWASSSSARDGRRTLSPDHRNLPTTGGIRCLAWVRSGGSFGVSSDGEPLLAIADREGHVHLWDTGTGDRITTLDGDHLGVRTMIEVPTADGLLVTTGFGLRVWNGERCLDELTGHTDFVRSVAALALPDGTTLLASGSQDGTVRIWDPERLTCLGLVPVGDKVHSVALVAVAGGRTLLACGTGDPPGTLQLWELAVAGDSAGPSEPDGSVIVGRHRGPVRSVAFEERDGAPSAVLSGGDDGIVARWRTDHRAEGEVIARHDGPVRAVLSRLGDFDAVVSGGDDGMLAGTRTGSIGAVRPFSAQYDAPITALATWPSFGHDGGLLAIAAGSVFVEDVRDIPWLGPSAIASDIGGRPAIRIEPFGIEVRGKTSPFRALAFGEAGPRLFLLGEEEYDGPPRRPWGLPTPAPGVHDGFVDSLGDAVNALAFAETPAGPIVASGTETGEVVLRDVTDSRMIGRLVTGRDAVHALAWLPAAAGRWPVLAVACGDGGRVLIWDPGTDRVRREFPQPAVVRSLAARAVPGTDSVQLALGADDGTVRTLVIPAAEPSRPAPEPSAGDLTITDWPIPLEGMDGSRGATTGRCIAAAVLADGRRVVARSLTDGVHVWDCHTGRLLRTLRASSATQIAWVRPVGSDPQLVVNFLDEPAQIWNPVTGVVVQRLPNPGNTTLAVDAVETTSGARYLALGFSSGTVELIDGTGRTTLEHPTEGPVADVRYSDGPPARLAVAHRDGSVAVWDAGQSPARFRVFDSEESDPLNGMSAVAWSSERGTAQRLATAADGGVKIWDAETGALLRTLPVVGAALSVVWLPFPDGTEVVACGGGAPADGSNGTIRIFDPASGALLAELLEQMYQVWSLDAVPLADGRVLLAAGDSLRTPLRLYAVTLRHRSAPAPADPVTPLEAACADQLVALGAGGLWPPLGWLVPVVDALGPDPSSEHAGLAADPGLSPARDLGWPVRARVGLAALLLAALPSESRWVAPPDVSAADALTALRAALRSGAAPPVIDRLPHERLRDAARRLDRRLWALLRVLGAEAVAADPLLPLRLRDRAATAPDFAAALVGLAASFTDADVAERTGATTVAGHAGAGGIGRRGRLTGLLPSQLALPPDVLDLRLVRGELLYRQFEGEPEPRPEPVTLVLDTGPATFGPVETALRLVAHAVIVASWRAGLPAAIVTTDRPEAVTAIRSPADLVAVWTRRGLTSDTLARAVAAAGTTGRVVAVLTDHHRAAEHPLVGAPRLRVVTSHVPGDEPDVGPASGFHAHVPPSPDRTAVQYAVRALLRPATRATPAGNAPIS</sequence>
<dbReference type="Proteomes" id="UP000317982">
    <property type="component" value="Unassembled WGS sequence"/>
</dbReference>
<dbReference type="SUPFAM" id="SSF50978">
    <property type="entry name" value="WD40 repeat-like"/>
    <property type="match status" value="3"/>
</dbReference>
<dbReference type="PANTHER" id="PTHR22847">
    <property type="entry name" value="WD40 REPEAT PROTEIN"/>
    <property type="match status" value="1"/>
</dbReference>
<dbReference type="InParanoid" id="A0A545AZK1"/>
<dbReference type="SMART" id="SM00320">
    <property type="entry name" value="WD40"/>
    <property type="match status" value="9"/>
</dbReference>
<dbReference type="InterPro" id="IPR036322">
    <property type="entry name" value="WD40_repeat_dom_sf"/>
</dbReference>
<dbReference type="SUPFAM" id="SSF50998">
    <property type="entry name" value="Quinoprotein alcohol dehydrogenase-like"/>
    <property type="match status" value="1"/>
</dbReference>
<dbReference type="OrthoDB" id="218695at2"/>
<evidence type="ECO:0000313" key="5">
    <source>
        <dbReference type="EMBL" id="TQS46770.1"/>
    </source>
</evidence>
<keyword evidence="6" id="KW-1185">Reference proteome</keyword>
<evidence type="ECO:0000313" key="6">
    <source>
        <dbReference type="Proteomes" id="UP000317982"/>
    </source>
</evidence>
<comment type="caution">
    <text evidence="5">The sequence shown here is derived from an EMBL/GenBank/DDBJ whole genome shotgun (WGS) entry which is preliminary data.</text>
</comment>
<dbReference type="PANTHER" id="PTHR22847:SF637">
    <property type="entry name" value="WD REPEAT DOMAIN 5B"/>
    <property type="match status" value="1"/>
</dbReference>
<evidence type="ECO:0008006" key="7">
    <source>
        <dbReference type="Google" id="ProtNLM"/>
    </source>
</evidence>
<feature type="repeat" description="WD" evidence="3">
    <location>
        <begin position="294"/>
        <end position="329"/>
    </location>
</feature>
<proteinExistence type="predicted"/>
<evidence type="ECO:0000256" key="4">
    <source>
        <dbReference type="SAM" id="MobiDB-lite"/>
    </source>
</evidence>
<dbReference type="EMBL" id="VIRS01000001">
    <property type="protein sequence ID" value="TQS46770.1"/>
    <property type="molecule type" value="Genomic_DNA"/>
</dbReference>
<name>A0A545AZK1_9ACTN</name>
<feature type="compositionally biased region" description="Low complexity" evidence="4">
    <location>
        <begin position="17"/>
        <end position="31"/>
    </location>
</feature>
<dbReference type="InterPro" id="IPR015943">
    <property type="entry name" value="WD40/YVTN_repeat-like_dom_sf"/>
</dbReference>